<evidence type="ECO:0000313" key="4">
    <source>
        <dbReference type="EMBL" id="MBB3117579.1"/>
    </source>
</evidence>
<comment type="caution">
    <text evidence="4">The sequence shown here is derived from an EMBL/GenBank/DDBJ whole genome shotgun (WGS) entry which is preliminary data.</text>
</comment>
<evidence type="ECO:0000256" key="2">
    <source>
        <dbReference type="SAM" id="Phobius"/>
    </source>
</evidence>
<feature type="transmembrane region" description="Helical" evidence="2">
    <location>
        <begin position="262"/>
        <end position="280"/>
    </location>
</feature>
<dbReference type="InterPro" id="IPR045851">
    <property type="entry name" value="AMP-bd_C_sf"/>
</dbReference>
<dbReference type="GO" id="GO:0016878">
    <property type="term" value="F:acid-thiol ligase activity"/>
    <property type="evidence" value="ECO:0007669"/>
    <property type="project" value="TreeGrafter"/>
</dbReference>
<keyword evidence="2" id="KW-0472">Membrane</keyword>
<sequence>MTQANLAREIVSRQRDLRKNAYLYNNTGLSYSSLFQRSASLAQALRGLGLVSRQRIVISLYDSPAVSEIFLAALSIGAIPVVINPKLSRDSLSHIIADSGASLLACETDNLDTVRAVCADAATPPRLLLQDSYATVVPAKTGDKAADLLHLSALTQQQCAFEFTYIGENEAAFWQYTSGTTGRPKAVQHCSVTMLENTQAFAVCTHGFTSDDVFYSAAKMFFGYGFGASFFFPLLLGATAVLDSAMPSNDYAVLRNIAAHRPSAIFCAPALYAALLPHAARLKPYLSEDTVFISAGSGLPQSIFERWQEAFGLPIYDGIGSTEMGHIFLSNAPSSLKAGATGRPVVGYQVRLEASAQGQDGDGILWVKGRHPNLGYWNKPQASGEKFVDGWCCTGDLFSRDAEGFYTYRGRSDDLFKSNGIWVTPLAIESEIQRRLPQVLECALVPHQGDGELAEPVLFCVIDAKQCGQEEGITAVQAILGEVCEKHSLPKQLLALDALPRNDNGKVSRAALSKFDLTPAVAA</sequence>
<keyword evidence="1 4" id="KW-0436">Ligase</keyword>
<evidence type="ECO:0000313" key="5">
    <source>
        <dbReference type="Proteomes" id="UP000541535"/>
    </source>
</evidence>
<gene>
    <name evidence="4" type="ORF">FHS03_000598</name>
</gene>
<proteinExistence type="predicted"/>
<dbReference type="Gene3D" id="3.30.300.30">
    <property type="match status" value="1"/>
</dbReference>
<dbReference type="SUPFAM" id="SSF56801">
    <property type="entry name" value="Acetyl-CoA synthetase-like"/>
    <property type="match status" value="1"/>
</dbReference>
<accession>A0A7W5B6R8</accession>
<dbReference type="Gene3D" id="3.40.50.12780">
    <property type="entry name" value="N-terminal domain of ligase-like"/>
    <property type="match status" value="1"/>
</dbReference>
<dbReference type="Pfam" id="PF00501">
    <property type="entry name" value="AMP-binding"/>
    <property type="match status" value="1"/>
</dbReference>
<dbReference type="GO" id="GO:0044550">
    <property type="term" value="P:secondary metabolite biosynthetic process"/>
    <property type="evidence" value="ECO:0007669"/>
    <property type="project" value="TreeGrafter"/>
</dbReference>
<dbReference type="AlphaFoldDB" id="A0A7W5B6R8"/>
<evidence type="ECO:0000259" key="3">
    <source>
        <dbReference type="Pfam" id="PF00501"/>
    </source>
</evidence>
<dbReference type="EMBL" id="JACHXD010000001">
    <property type="protein sequence ID" value="MBB3117579.1"/>
    <property type="molecule type" value="Genomic_DNA"/>
</dbReference>
<dbReference type="PANTHER" id="PTHR43352">
    <property type="entry name" value="ACETYL-COA SYNTHETASE"/>
    <property type="match status" value="1"/>
</dbReference>
<feature type="transmembrane region" description="Helical" evidence="2">
    <location>
        <begin position="221"/>
        <end position="242"/>
    </location>
</feature>
<name>A0A7W5B6R8_9BURK</name>
<dbReference type="PANTHER" id="PTHR43352:SF1">
    <property type="entry name" value="ANTHRANILATE--COA LIGASE"/>
    <property type="match status" value="1"/>
</dbReference>
<keyword evidence="5" id="KW-1185">Reference proteome</keyword>
<dbReference type="InterPro" id="IPR042099">
    <property type="entry name" value="ANL_N_sf"/>
</dbReference>
<protein>
    <submittedName>
        <fullName evidence="4">Acyl-coenzyme A synthetase/AMP-(Fatty) acid ligase</fullName>
    </submittedName>
</protein>
<organism evidence="4 5">
    <name type="scientific">Pseudoduganella violacea</name>
    <dbReference type="NCBI Taxonomy" id="1715466"/>
    <lineage>
        <taxon>Bacteria</taxon>
        <taxon>Pseudomonadati</taxon>
        <taxon>Pseudomonadota</taxon>
        <taxon>Betaproteobacteria</taxon>
        <taxon>Burkholderiales</taxon>
        <taxon>Oxalobacteraceae</taxon>
        <taxon>Telluria group</taxon>
        <taxon>Pseudoduganella</taxon>
    </lineage>
</organism>
<evidence type="ECO:0000256" key="1">
    <source>
        <dbReference type="ARBA" id="ARBA00022598"/>
    </source>
</evidence>
<dbReference type="Proteomes" id="UP000541535">
    <property type="component" value="Unassembled WGS sequence"/>
</dbReference>
<keyword evidence="2" id="KW-1133">Transmembrane helix</keyword>
<dbReference type="RefSeq" id="WP_183439508.1">
    <property type="nucleotide sequence ID" value="NZ_JACHXD010000001.1"/>
</dbReference>
<feature type="domain" description="AMP-dependent synthetase/ligase" evidence="3">
    <location>
        <begin position="18"/>
        <end position="377"/>
    </location>
</feature>
<keyword evidence="2" id="KW-0812">Transmembrane</keyword>
<dbReference type="InterPro" id="IPR000873">
    <property type="entry name" value="AMP-dep_synth/lig_dom"/>
</dbReference>
<reference evidence="4 5" key="1">
    <citation type="submission" date="2020-08" db="EMBL/GenBank/DDBJ databases">
        <title>Genomic Encyclopedia of Type Strains, Phase III (KMG-III): the genomes of soil and plant-associated and newly described type strains.</title>
        <authorList>
            <person name="Whitman W."/>
        </authorList>
    </citation>
    <scope>NUCLEOTIDE SEQUENCE [LARGE SCALE GENOMIC DNA]</scope>
    <source>
        <strain evidence="4 5">CECT 8897</strain>
    </source>
</reference>